<organism evidence="8 9">
    <name type="scientific">Scophthalmus maximus</name>
    <name type="common">Turbot</name>
    <name type="synonym">Psetta maxima</name>
    <dbReference type="NCBI Taxonomy" id="52904"/>
    <lineage>
        <taxon>Eukaryota</taxon>
        <taxon>Metazoa</taxon>
        <taxon>Chordata</taxon>
        <taxon>Craniata</taxon>
        <taxon>Vertebrata</taxon>
        <taxon>Euteleostomi</taxon>
        <taxon>Actinopterygii</taxon>
        <taxon>Neopterygii</taxon>
        <taxon>Teleostei</taxon>
        <taxon>Neoteleostei</taxon>
        <taxon>Acanthomorphata</taxon>
        <taxon>Carangaria</taxon>
        <taxon>Pleuronectiformes</taxon>
        <taxon>Pleuronectoidei</taxon>
        <taxon>Scophthalmidae</taxon>
        <taxon>Scophthalmus</taxon>
    </lineage>
</organism>
<dbReference type="InterPro" id="IPR007671">
    <property type="entry name" value="Selenoprotein-P_N"/>
</dbReference>
<keyword evidence="6" id="KW-0472">Membrane</keyword>
<evidence type="ECO:0000256" key="2">
    <source>
        <dbReference type="ARBA" id="ARBA00022525"/>
    </source>
</evidence>
<accession>A0A6A4SN62</accession>
<evidence type="ECO:0000256" key="6">
    <source>
        <dbReference type="SAM" id="Phobius"/>
    </source>
</evidence>
<evidence type="ECO:0000313" key="8">
    <source>
        <dbReference type="EMBL" id="KAF0034005.1"/>
    </source>
</evidence>
<evidence type="ECO:0000256" key="5">
    <source>
        <dbReference type="ARBA" id="ARBA00023180"/>
    </source>
</evidence>
<evidence type="ECO:0000256" key="3">
    <source>
        <dbReference type="ARBA" id="ARBA00022729"/>
    </source>
</evidence>
<keyword evidence="2" id="KW-0964">Secreted</keyword>
<keyword evidence="6" id="KW-0812">Transmembrane</keyword>
<dbReference type="EMBL" id="VEVO01000012">
    <property type="protein sequence ID" value="KAF0034005.1"/>
    <property type="molecule type" value="Genomic_DNA"/>
</dbReference>
<reference evidence="8 9" key="1">
    <citation type="submission" date="2019-06" db="EMBL/GenBank/DDBJ databases">
        <title>Draft genomes of female and male turbot (Scophthalmus maximus).</title>
        <authorList>
            <person name="Xu H."/>
            <person name="Xu X.-W."/>
            <person name="Shao C."/>
            <person name="Chen S."/>
        </authorList>
    </citation>
    <scope>NUCLEOTIDE SEQUENCE [LARGE SCALE GENOMIC DNA]</scope>
    <source>
        <strain evidence="8">Ysfricsl-2016a</strain>
        <tissue evidence="8">Blood</tissue>
    </source>
</reference>
<keyword evidence="6" id="KW-1133">Transmembrane helix</keyword>
<gene>
    <name evidence="8" type="ORF">F2P81_014071</name>
</gene>
<dbReference type="GO" id="GO:0008430">
    <property type="term" value="F:selenium binding"/>
    <property type="evidence" value="ECO:0007669"/>
    <property type="project" value="InterPro"/>
</dbReference>
<feature type="transmembrane region" description="Helical" evidence="6">
    <location>
        <begin position="132"/>
        <end position="151"/>
    </location>
</feature>
<name>A0A6A4SN62_SCOMX</name>
<evidence type="ECO:0000313" key="9">
    <source>
        <dbReference type="Proteomes" id="UP000438429"/>
    </source>
</evidence>
<dbReference type="Proteomes" id="UP000438429">
    <property type="component" value="Unassembled WGS sequence"/>
</dbReference>
<evidence type="ECO:0000259" key="7">
    <source>
        <dbReference type="Pfam" id="PF04592"/>
    </source>
</evidence>
<comment type="subcellular location">
    <subcellularLocation>
        <location evidence="1">Secreted</location>
    </subcellularLocation>
</comment>
<dbReference type="GO" id="GO:0005576">
    <property type="term" value="C:extracellular region"/>
    <property type="evidence" value="ECO:0007669"/>
    <property type="project" value="UniProtKB-SubCell"/>
</dbReference>
<feature type="transmembrane region" description="Helical" evidence="6">
    <location>
        <begin position="102"/>
        <end position="126"/>
    </location>
</feature>
<dbReference type="Pfam" id="PF04592">
    <property type="entry name" value="SelP_N"/>
    <property type="match status" value="1"/>
</dbReference>
<keyword evidence="4" id="KW-0712">Selenocysteine</keyword>
<sequence>MDGLRQKLESQGLKDVIYMVINHQGEQAVRLHTMLEQRLSSNIRLYKQEEQQPDVWQTLSGEKDDFLIYDRALRPQRSAKGKQMHSLMQLLSQLQRKTPDTVTGMVTIMDITTVMAMGIIMVFTPVVLATEVVTTMVITMETMTALAMAMIKGKVKVIRVLDHRGMSKIVSNLWI</sequence>
<dbReference type="GO" id="GO:0001887">
    <property type="term" value="P:selenium compound metabolic process"/>
    <property type="evidence" value="ECO:0007669"/>
    <property type="project" value="TreeGrafter"/>
</dbReference>
<evidence type="ECO:0000256" key="1">
    <source>
        <dbReference type="ARBA" id="ARBA00004613"/>
    </source>
</evidence>
<comment type="caution">
    <text evidence="8">The sequence shown here is derived from an EMBL/GenBank/DDBJ whole genome shotgun (WGS) entry which is preliminary data.</text>
</comment>
<evidence type="ECO:0000256" key="4">
    <source>
        <dbReference type="ARBA" id="ARBA00022933"/>
    </source>
</evidence>
<keyword evidence="5" id="KW-0325">Glycoprotein</keyword>
<dbReference type="AlphaFoldDB" id="A0A6A4SN62"/>
<dbReference type="PANTHER" id="PTHR10105:SF3">
    <property type="entry name" value="SELENOPROTEIN P"/>
    <property type="match status" value="1"/>
</dbReference>
<dbReference type="InterPro" id="IPR037941">
    <property type="entry name" value="SeP"/>
</dbReference>
<proteinExistence type="predicted"/>
<keyword evidence="3" id="KW-0732">Signal</keyword>
<dbReference type="PANTHER" id="PTHR10105">
    <property type="entry name" value="SELENOPROTEIN P"/>
    <property type="match status" value="1"/>
</dbReference>
<feature type="domain" description="Selenoprotein P N-terminal" evidence="7">
    <location>
        <begin position="1"/>
        <end position="72"/>
    </location>
</feature>
<protein>
    <recommendedName>
        <fullName evidence="7">Selenoprotein P N-terminal domain-containing protein</fullName>
    </recommendedName>
</protein>